<sequence>MTSIAHSYTYVAIDPAKLDMRQKSVFVNDAVCGFDKAKALFFARFGATQVAIGVRFDLFDTAAEWHNVPPFPNSPI</sequence>
<evidence type="ECO:0000313" key="1">
    <source>
        <dbReference type="EMBL" id="KAK8035457.1"/>
    </source>
</evidence>
<organism evidence="1 2">
    <name type="scientific">Apiospora rasikravindrae</name>
    <dbReference type="NCBI Taxonomy" id="990691"/>
    <lineage>
        <taxon>Eukaryota</taxon>
        <taxon>Fungi</taxon>
        <taxon>Dikarya</taxon>
        <taxon>Ascomycota</taxon>
        <taxon>Pezizomycotina</taxon>
        <taxon>Sordariomycetes</taxon>
        <taxon>Xylariomycetidae</taxon>
        <taxon>Amphisphaeriales</taxon>
        <taxon>Apiosporaceae</taxon>
        <taxon>Apiospora</taxon>
    </lineage>
</organism>
<evidence type="ECO:0000313" key="2">
    <source>
        <dbReference type="Proteomes" id="UP001444661"/>
    </source>
</evidence>
<accession>A0ABR1SMC0</accession>
<comment type="caution">
    <text evidence="1">The sequence shown here is derived from an EMBL/GenBank/DDBJ whole genome shotgun (WGS) entry which is preliminary data.</text>
</comment>
<reference evidence="1 2" key="1">
    <citation type="submission" date="2023-01" db="EMBL/GenBank/DDBJ databases">
        <title>Analysis of 21 Apiospora genomes using comparative genomics revels a genus with tremendous synthesis potential of carbohydrate active enzymes and secondary metabolites.</title>
        <authorList>
            <person name="Sorensen T."/>
        </authorList>
    </citation>
    <scope>NUCLEOTIDE SEQUENCE [LARGE SCALE GENOMIC DNA]</scope>
    <source>
        <strain evidence="1 2">CBS 33761</strain>
    </source>
</reference>
<dbReference type="Proteomes" id="UP001444661">
    <property type="component" value="Unassembled WGS sequence"/>
</dbReference>
<gene>
    <name evidence="1" type="ORF">PG993_010452</name>
</gene>
<keyword evidence="2" id="KW-1185">Reference proteome</keyword>
<protein>
    <submittedName>
        <fullName evidence="1">Uncharacterized protein</fullName>
    </submittedName>
</protein>
<proteinExistence type="predicted"/>
<dbReference type="EMBL" id="JAQQWK010000009">
    <property type="protein sequence ID" value="KAK8035457.1"/>
    <property type="molecule type" value="Genomic_DNA"/>
</dbReference>
<name>A0ABR1SMC0_9PEZI</name>